<dbReference type="Proteomes" id="UP000796880">
    <property type="component" value="Unassembled WGS sequence"/>
</dbReference>
<dbReference type="AlphaFoldDB" id="A0A8K0DNL4"/>
<dbReference type="PANTHER" id="PTHR46741">
    <property type="entry name" value="OS09G0413600 PROTEIN"/>
    <property type="match status" value="1"/>
</dbReference>
<dbReference type="EMBL" id="VOIH02000012">
    <property type="protein sequence ID" value="KAF3431459.1"/>
    <property type="molecule type" value="Genomic_DNA"/>
</dbReference>
<gene>
    <name evidence="2" type="ORF">FNV43_RR26190</name>
</gene>
<dbReference type="PANTHER" id="PTHR46741:SF4">
    <property type="entry name" value="FINGER FYVE DOMAIN PROTEIN, PUTATIVE (DUF1666)-RELATED"/>
    <property type="match status" value="1"/>
</dbReference>
<feature type="region of interest" description="Disordered" evidence="1">
    <location>
        <begin position="48"/>
        <end position="71"/>
    </location>
</feature>
<sequence>MKGHFRQTKSSGATVLQADDQKDNNRQAPRLQQDIQIESECSLIGSDNVQSVHDNDENREENENSNLVDTASAASTNKYEFMSEKHINGYMEEPKAVNFTIQELFLGSTISDTGVSTDDDFPGNDLEAEAVHIEETEEAVDNFDTEEEVSLEKRGQLTFTVHDLQEFAEDDDDPVENFSIGNVTEKPKLGKLLAESELSEMDTLHPEIRFLGKHESLDELDSFSESYSSPSDAKPESIGSIDSSPARDDDVDSITYELSEGTEDKEENNTIPNGESVAFSDDEFIELEPHTQNSIHSDPNALSGEDSDHKQVKEDLKETNSVSDQDDDQNDFGFQWDHDDLIEQLKLELRNVRTGGLPTILEEGEEGQEVEESESPMVTQDLKLKPLKIDVKVDYKDRIEEIQKVHRSYAEKMRKLDILNNQTMHAIGFLQLKDHQVKSIIVQKPLIPIIVKNLWPRKAQGAVAMDDPMLEFCSKLNKELELVYVGQACLSWEILHWQKRKLQELQQCDAQGFHRYNLVASEFQLFQVLMHRFIENESFQGPRVQNYVRNRCVLRSLLHVPAIRDDSRRDKRYGMEEEKDAISMEKLAKILAEAMHTFWEFLRKDETNTNPKAAQQTLVEPADSRLLIDVKKDFQKKEKKLKDVQRSGNCVVRKFQKQQDQDRLEHEMLVAQVEIRLISRVLNMSKLTSDQLMWCHQKLNHLNFDNRKLHLEPSFLLFPC</sequence>
<feature type="region of interest" description="Disordered" evidence="1">
    <location>
        <begin position="221"/>
        <end position="251"/>
    </location>
</feature>
<protein>
    <submittedName>
        <fullName evidence="2">Uncharacterized protein</fullName>
    </submittedName>
</protein>
<keyword evidence="3" id="KW-1185">Reference proteome</keyword>
<feature type="compositionally biased region" description="Basic and acidic residues" evidence="1">
    <location>
        <begin position="306"/>
        <end position="318"/>
    </location>
</feature>
<evidence type="ECO:0000313" key="2">
    <source>
        <dbReference type="EMBL" id="KAF3431459.1"/>
    </source>
</evidence>
<dbReference type="OrthoDB" id="772197at2759"/>
<reference evidence="2" key="1">
    <citation type="submission" date="2020-03" db="EMBL/GenBank/DDBJ databases">
        <title>A high-quality chromosome-level genome assembly of a woody plant with both climbing and erect habits, Rhamnella rubrinervis.</title>
        <authorList>
            <person name="Lu Z."/>
            <person name="Yang Y."/>
            <person name="Zhu X."/>
            <person name="Sun Y."/>
        </authorList>
    </citation>
    <scope>NUCLEOTIDE SEQUENCE</scope>
    <source>
        <strain evidence="2">BYM</strain>
        <tissue evidence="2">Leaf</tissue>
    </source>
</reference>
<feature type="region of interest" description="Disordered" evidence="1">
    <location>
        <begin position="292"/>
        <end position="330"/>
    </location>
</feature>
<dbReference type="InterPro" id="IPR012870">
    <property type="entry name" value="DUF1666"/>
</dbReference>
<accession>A0A8K0DNL4</accession>
<dbReference type="Pfam" id="PF07891">
    <property type="entry name" value="DUF1666"/>
    <property type="match status" value="1"/>
</dbReference>
<evidence type="ECO:0000313" key="3">
    <source>
        <dbReference type="Proteomes" id="UP000796880"/>
    </source>
</evidence>
<feature type="region of interest" description="Disordered" evidence="1">
    <location>
        <begin position="1"/>
        <end position="33"/>
    </location>
</feature>
<name>A0A8K0DNL4_9ROSA</name>
<evidence type="ECO:0000256" key="1">
    <source>
        <dbReference type="SAM" id="MobiDB-lite"/>
    </source>
</evidence>
<organism evidence="2 3">
    <name type="scientific">Rhamnella rubrinervis</name>
    <dbReference type="NCBI Taxonomy" id="2594499"/>
    <lineage>
        <taxon>Eukaryota</taxon>
        <taxon>Viridiplantae</taxon>
        <taxon>Streptophyta</taxon>
        <taxon>Embryophyta</taxon>
        <taxon>Tracheophyta</taxon>
        <taxon>Spermatophyta</taxon>
        <taxon>Magnoliopsida</taxon>
        <taxon>eudicotyledons</taxon>
        <taxon>Gunneridae</taxon>
        <taxon>Pentapetalae</taxon>
        <taxon>rosids</taxon>
        <taxon>fabids</taxon>
        <taxon>Rosales</taxon>
        <taxon>Rhamnaceae</taxon>
        <taxon>rhamnoid group</taxon>
        <taxon>Rhamneae</taxon>
        <taxon>Rhamnella</taxon>
    </lineage>
</organism>
<feature type="compositionally biased region" description="Low complexity" evidence="1">
    <location>
        <begin position="223"/>
        <end position="232"/>
    </location>
</feature>
<proteinExistence type="predicted"/>
<comment type="caution">
    <text evidence="2">The sequence shown here is derived from an EMBL/GenBank/DDBJ whole genome shotgun (WGS) entry which is preliminary data.</text>
</comment>